<comment type="caution">
    <text evidence="1">The sequence shown here is derived from an EMBL/GenBank/DDBJ whole genome shotgun (WGS) entry which is preliminary data.</text>
</comment>
<dbReference type="EMBL" id="RBNI01003591">
    <property type="protein sequence ID" value="RUP48215.1"/>
    <property type="molecule type" value="Genomic_DNA"/>
</dbReference>
<sequence length="136" mass="15056">MSLLSTRSLVMRACAPRLLGSSFSRAPLRLTHSRPFTRSALVAKDVDADGKDTLPGKAGNIIESMLYGSKKIKEEEEQTYSKKLARGKYVHELQSEAQGEAEIRRGLYQAYGLRVGLLTPEHRSIGLGNIIATYFD</sequence>
<keyword evidence="2" id="KW-1185">Reference proteome</keyword>
<evidence type="ECO:0000313" key="1">
    <source>
        <dbReference type="EMBL" id="RUP48215.1"/>
    </source>
</evidence>
<proteinExistence type="predicted"/>
<dbReference type="AlphaFoldDB" id="A0A433DBL7"/>
<evidence type="ECO:0000313" key="2">
    <source>
        <dbReference type="Proteomes" id="UP000268093"/>
    </source>
</evidence>
<protein>
    <submittedName>
        <fullName evidence="1">Uncharacterized protein</fullName>
    </submittedName>
</protein>
<reference evidence="1 2" key="1">
    <citation type="journal article" date="2018" name="New Phytol.">
        <title>Phylogenomics of Endogonaceae and evolution of mycorrhizas within Mucoromycota.</title>
        <authorList>
            <person name="Chang Y."/>
            <person name="Desiro A."/>
            <person name="Na H."/>
            <person name="Sandor L."/>
            <person name="Lipzen A."/>
            <person name="Clum A."/>
            <person name="Barry K."/>
            <person name="Grigoriev I.V."/>
            <person name="Martin F.M."/>
            <person name="Stajich J.E."/>
            <person name="Smith M.E."/>
            <person name="Bonito G."/>
            <person name="Spatafora J.W."/>
        </authorList>
    </citation>
    <scope>NUCLEOTIDE SEQUENCE [LARGE SCALE GENOMIC DNA]</scope>
    <source>
        <strain evidence="1 2">GMNB39</strain>
    </source>
</reference>
<name>A0A433DBL7_9FUNG</name>
<dbReference type="OrthoDB" id="10262843at2759"/>
<accession>A0A433DBL7</accession>
<dbReference type="Proteomes" id="UP000268093">
    <property type="component" value="Unassembled WGS sequence"/>
</dbReference>
<gene>
    <name evidence="1" type="ORF">BC936DRAFT_144833</name>
</gene>
<organism evidence="1 2">
    <name type="scientific">Jimgerdemannia flammicorona</name>
    <dbReference type="NCBI Taxonomy" id="994334"/>
    <lineage>
        <taxon>Eukaryota</taxon>
        <taxon>Fungi</taxon>
        <taxon>Fungi incertae sedis</taxon>
        <taxon>Mucoromycota</taxon>
        <taxon>Mucoromycotina</taxon>
        <taxon>Endogonomycetes</taxon>
        <taxon>Endogonales</taxon>
        <taxon>Endogonaceae</taxon>
        <taxon>Jimgerdemannia</taxon>
    </lineage>
</organism>